<evidence type="ECO:0000259" key="1">
    <source>
        <dbReference type="Pfam" id="PF19194"/>
    </source>
</evidence>
<evidence type="ECO:0000313" key="3">
    <source>
        <dbReference type="Proteomes" id="UP000232615"/>
    </source>
</evidence>
<proteinExistence type="predicted"/>
<organism evidence="2 3">
    <name type="scientific">Tunisvirus fontaine2</name>
    <dbReference type="NCBI Taxonomy" id="1421067"/>
    <lineage>
        <taxon>Viruses</taxon>
        <taxon>Varidnaviria</taxon>
        <taxon>Bamfordvirae</taxon>
        <taxon>Nucleocytoviricota</taxon>
        <taxon>Megaviricetes</taxon>
        <taxon>Pimascovirales</taxon>
        <taxon>Pimascovirales incertae sedis</taxon>
        <taxon>Marseilleviridae</taxon>
        <taxon>Losannavirus</taxon>
        <taxon>Losannavirus tunisense</taxon>
    </lineage>
</organism>
<keyword evidence="3" id="KW-1185">Reference proteome</keyword>
<name>V9SGL8_9VIRU</name>
<dbReference type="Proteomes" id="UP000232615">
    <property type="component" value="Segment"/>
</dbReference>
<dbReference type="InterPro" id="IPR043807">
    <property type="entry name" value="DUF5869"/>
</dbReference>
<evidence type="ECO:0000313" key="2">
    <source>
        <dbReference type="EMBL" id="AHC54912.1"/>
    </source>
</evidence>
<gene>
    <name evidence="2" type="ORF">TNS_ORF194</name>
</gene>
<dbReference type="Pfam" id="PF19194">
    <property type="entry name" value="DUF5869"/>
    <property type="match status" value="1"/>
</dbReference>
<protein>
    <recommendedName>
        <fullName evidence="1">DUF5869 domain-containing protein</fullName>
    </recommendedName>
</protein>
<dbReference type="EMBL" id="KF483846">
    <property type="protein sequence ID" value="AHC54912.1"/>
    <property type="molecule type" value="Genomic_DNA"/>
</dbReference>
<accession>V9SGL8</accession>
<sequence length="161" mass="19019">MEKLGDWPCEWKEILLCTKHWQYNGECDISYESSPLMNFLKLAPEWMGCGINLDVHHFGEMDIPKPESIYRTPNDEIVCRLIEEGRWFVFKDGNIDGCSTCDGTTNSSCCVTEYVSLHDLVWHGMVDIDRYLYYDIPQHFETFQQFRKSITKTQLKKKLFR</sequence>
<reference evidence="2 3" key="1">
    <citation type="journal article" date="2014" name="Arch. Virol.">
        <title>Complete genome sequence of Tunisvirus, a new member of the proposed family Marseilleviridae.</title>
        <authorList>
            <person name="Aherfi S."/>
            <person name="Boughalmi M."/>
            <person name="Pagnier I."/>
            <person name="Fournous G."/>
            <person name="La Scola B."/>
            <person name="Raoult D."/>
            <person name="Colson P."/>
        </authorList>
    </citation>
    <scope>NUCLEOTIDE SEQUENCE [LARGE SCALE GENOMIC DNA]</scope>
    <source>
        <strain evidence="2 3">U484</strain>
    </source>
</reference>
<feature type="domain" description="DUF5869" evidence="1">
    <location>
        <begin position="2"/>
        <end position="160"/>
    </location>
</feature>